<dbReference type="EMBL" id="JAKGAS010000005">
    <property type="protein sequence ID" value="MCF2948673.1"/>
    <property type="molecule type" value="Genomic_DNA"/>
</dbReference>
<dbReference type="RefSeq" id="WP_235312621.1">
    <property type="nucleotide sequence ID" value="NZ_JAKGAS010000005.1"/>
</dbReference>
<evidence type="ECO:0000313" key="3">
    <source>
        <dbReference type="Proteomes" id="UP001521137"/>
    </source>
</evidence>
<name>A0ABS9D6U7_9ALTE</name>
<protein>
    <submittedName>
        <fullName evidence="2">Lysophospholipase</fullName>
    </submittedName>
</protein>
<dbReference type="InterPro" id="IPR029058">
    <property type="entry name" value="AB_hydrolase_fold"/>
</dbReference>
<accession>A0ABS9D6U7</accession>
<dbReference type="Pfam" id="PF12146">
    <property type="entry name" value="Hydrolase_4"/>
    <property type="match status" value="1"/>
</dbReference>
<feature type="domain" description="Serine aminopeptidase S33" evidence="1">
    <location>
        <begin position="78"/>
        <end position="203"/>
    </location>
</feature>
<sequence length="340" mass="37378">MKLSLVRCFLLLVCVFKIGLVQSIEAEFDQFDQIYKAELGSTQGCQQPELGVFRVCSEVLRNDGNAPFILHHGKVTPKVMVLFHGLSDSPFYLKSIAQALYNQGHNVVVALLPGHGLKNADLHMQDYALSDHWRTHVSTIMDFSVNLGEQSYMGGFSTGGVLATEYMLLNPEASQGLLLFSGALALQPNIETLTSVWGIQWLMKILDGEYTGQGTNPYKYSSVARFAAGELMEVITSVRDLIRQNKPNMPIFAAHSEADITIPIEGVKNLLAENSGESVSFFIDRKLDVCHADLVINQQQAQAMQSDTSSTDIGLGCNGPKANPEHVNMLKAMLAFVDQH</sequence>
<evidence type="ECO:0000259" key="1">
    <source>
        <dbReference type="Pfam" id="PF12146"/>
    </source>
</evidence>
<gene>
    <name evidence="2" type="ORF">L0668_11190</name>
</gene>
<dbReference type="Proteomes" id="UP001521137">
    <property type="component" value="Unassembled WGS sequence"/>
</dbReference>
<evidence type="ECO:0000313" key="2">
    <source>
        <dbReference type="EMBL" id="MCF2948673.1"/>
    </source>
</evidence>
<proteinExistence type="predicted"/>
<keyword evidence="3" id="KW-1185">Reference proteome</keyword>
<organism evidence="2 3">
    <name type="scientific">Paraglaciecola algarum</name>
    <dbReference type="NCBI Taxonomy" id="3050085"/>
    <lineage>
        <taxon>Bacteria</taxon>
        <taxon>Pseudomonadati</taxon>
        <taxon>Pseudomonadota</taxon>
        <taxon>Gammaproteobacteria</taxon>
        <taxon>Alteromonadales</taxon>
        <taxon>Alteromonadaceae</taxon>
        <taxon>Paraglaciecola</taxon>
    </lineage>
</organism>
<dbReference type="Gene3D" id="3.40.50.1820">
    <property type="entry name" value="alpha/beta hydrolase"/>
    <property type="match status" value="1"/>
</dbReference>
<dbReference type="InterPro" id="IPR022742">
    <property type="entry name" value="Hydrolase_4"/>
</dbReference>
<dbReference type="SUPFAM" id="SSF53474">
    <property type="entry name" value="alpha/beta-Hydrolases"/>
    <property type="match status" value="1"/>
</dbReference>
<reference evidence="2 3" key="1">
    <citation type="submission" date="2022-01" db="EMBL/GenBank/DDBJ databases">
        <title>Paraglaciecola sp. G1-23.</title>
        <authorList>
            <person name="Jin M.S."/>
            <person name="Han D.M."/>
            <person name="Kim H.M."/>
            <person name="Jeon C.O."/>
        </authorList>
    </citation>
    <scope>NUCLEOTIDE SEQUENCE [LARGE SCALE GENOMIC DNA]</scope>
    <source>
        <strain evidence="2 3">G1-23</strain>
    </source>
</reference>
<comment type="caution">
    <text evidence="2">The sequence shown here is derived from an EMBL/GenBank/DDBJ whole genome shotgun (WGS) entry which is preliminary data.</text>
</comment>